<gene>
    <name evidence="6" type="primary">Rad1</name>
</gene>
<dbReference type="PANTHER" id="PTHR10870">
    <property type="entry name" value="CELL CYCLE CHECKPOINT PROTEIN RAD1"/>
    <property type="match status" value="1"/>
</dbReference>
<dbReference type="SUPFAM" id="SSF55979">
    <property type="entry name" value="DNA clamp"/>
    <property type="match status" value="1"/>
</dbReference>
<sequence length="280" mass="31634">MVLMTQSEEENFALSASIDNARNVSHILKAVHFKDTATVFATENGLKVTVEDSKCIQANAFIQEQVFQEYVIREDSITFRINLDILQECLSIFGSSSPSTTAMRMMYNGYGTPLVLTLEEDGAVTDCSIKTQEPDQTLDFEFSAANVINKVIMKAECLKEAFNELDVTSEVLQITMSPDAPYFRLATYGLLGQSHNDIPKDSSMVEYFECGQTQSNRYRLNLLKPSVKAVNLANKVCIRMDHRGFLSLQYMIKNENAQVCFVEYYCCPDEEFEDDNEPAM</sequence>
<dbReference type="AlphaFoldDB" id="A0A6F9DQT7"/>
<dbReference type="Pfam" id="PF02144">
    <property type="entry name" value="Rad1"/>
    <property type="match status" value="1"/>
</dbReference>
<dbReference type="PANTHER" id="PTHR10870:SF0">
    <property type="entry name" value="CELL CYCLE CHECKPOINT PROTEIN RAD1"/>
    <property type="match status" value="1"/>
</dbReference>
<comment type="subcellular location">
    <subcellularLocation>
        <location evidence="1">Nucleus</location>
    </subcellularLocation>
</comment>
<dbReference type="InterPro" id="IPR003011">
    <property type="entry name" value="Cell_cycle_checkpoint_Rad1"/>
</dbReference>
<dbReference type="InterPro" id="IPR046938">
    <property type="entry name" value="DNA_clamp_sf"/>
</dbReference>
<evidence type="ECO:0000256" key="2">
    <source>
        <dbReference type="ARBA" id="ARBA00010991"/>
    </source>
</evidence>
<evidence type="ECO:0000256" key="3">
    <source>
        <dbReference type="ARBA" id="ARBA00022763"/>
    </source>
</evidence>
<keyword evidence="3" id="KW-0227">DNA damage</keyword>
<dbReference type="EMBL" id="LR789538">
    <property type="protein sequence ID" value="CAB3265400.1"/>
    <property type="molecule type" value="mRNA"/>
</dbReference>
<protein>
    <submittedName>
        <fullName evidence="6">Cell cycle checkpoint protein RAD1-like</fullName>
    </submittedName>
</protein>
<proteinExistence type="evidence at transcript level"/>
<dbReference type="GO" id="GO:0000077">
    <property type="term" value="P:DNA damage checkpoint signaling"/>
    <property type="evidence" value="ECO:0007669"/>
    <property type="project" value="InterPro"/>
</dbReference>
<comment type="similarity">
    <text evidence="2">Belongs to the rad1 family.</text>
</comment>
<reference evidence="6" key="1">
    <citation type="submission" date="2020-04" db="EMBL/GenBank/DDBJ databases">
        <authorList>
            <person name="Neveu A P."/>
        </authorList>
    </citation>
    <scope>NUCLEOTIDE SEQUENCE</scope>
    <source>
        <tissue evidence="6">Whole embryo</tissue>
    </source>
</reference>
<dbReference type="GO" id="GO:0030896">
    <property type="term" value="C:checkpoint clamp complex"/>
    <property type="evidence" value="ECO:0007669"/>
    <property type="project" value="TreeGrafter"/>
</dbReference>
<evidence type="ECO:0000256" key="1">
    <source>
        <dbReference type="ARBA" id="ARBA00004123"/>
    </source>
</evidence>
<dbReference type="Gene3D" id="3.70.10.10">
    <property type="match status" value="1"/>
</dbReference>
<dbReference type="GO" id="GO:0006281">
    <property type="term" value="P:DNA repair"/>
    <property type="evidence" value="ECO:0007669"/>
    <property type="project" value="UniProtKB-KW"/>
</dbReference>
<evidence type="ECO:0000313" key="6">
    <source>
        <dbReference type="EMBL" id="CAB3265400.1"/>
    </source>
</evidence>
<dbReference type="PRINTS" id="PR01246">
    <property type="entry name" value="RAD1REPAIR"/>
</dbReference>
<organism evidence="6">
    <name type="scientific">Phallusia mammillata</name>
    <dbReference type="NCBI Taxonomy" id="59560"/>
    <lineage>
        <taxon>Eukaryota</taxon>
        <taxon>Metazoa</taxon>
        <taxon>Chordata</taxon>
        <taxon>Tunicata</taxon>
        <taxon>Ascidiacea</taxon>
        <taxon>Phlebobranchia</taxon>
        <taxon>Ascidiidae</taxon>
        <taxon>Phallusia</taxon>
    </lineage>
</organism>
<dbReference type="InterPro" id="IPR003021">
    <property type="entry name" value="Rad1_Rec1_Rad17"/>
</dbReference>
<name>A0A6F9DQT7_9ASCI</name>
<keyword evidence="5" id="KW-0539">Nucleus</keyword>
<evidence type="ECO:0000256" key="5">
    <source>
        <dbReference type="ARBA" id="ARBA00023242"/>
    </source>
</evidence>
<dbReference type="CDD" id="cd00577">
    <property type="entry name" value="PCNA"/>
    <property type="match status" value="1"/>
</dbReference>
<evidence type="ECO:0000256" key="4">
    <source>
        <dbReference type="ARBA" id="ARBA00023204"/>
    </source>
</evidence>
<keyword evidence="4" id="KW-0234">DNA repair</keyword>
<dbReference type="PRINTS" id="PR01245">
    <property type="entry name" value="RAD1REC1"/>
</dbReference>
<accession>A0A6F9DQT7</accession>